<feature type="transmembrane region" description="Helical" evidence="1">
    <location>
        <begin position="84"/>
        <end position="106"/>
    </location>
</feature>
<reference evidence="3" key="1">
    <citation type="submission" date="2016-10" db="EMBL/GenBank/DDBJ databases">
        <authorList>
            <person name="Varghese N."/>
            <person name="Submissions S."/>
        </authorList>
    </citation>
    <scope>NUCLEOTIDE SEQUENCE [LARGE SCALE GENOMIC DNA]</scope>
    <source>
        <strain evidence="3">DSM 45843</strain>
    </source>
</reference>
<accession>A0A1H0NAC8</accession>
<keyword evidence="1" id="KW-1133">Transmembrane helix</keyword>
<gene>
    <name evidence="2" type="ORF">SAMN05660199_02798</name>
</gene>
<keyword evidence="1" id="KW-0812">Transmembrane</keyword>
<feature type="transmembrane region" description="Helical" evidence="1">
    <location>
        <begin position="42"/>
        <end position="64"/>
    </location>
</feature>
<proteinExistence type="predicted"/>
<keyword evidence="1" id="KW-0472">Membrane</keyword>
<dbReference type="Pfam" id="PF10011">
    <property type="entry name" value="DUF2254"/>
    <property type="match status" value="1"/>
</dbReference>
<dbReference type="EMBL" id="FNIR01000008">
    <property type="protein sequence ID" value="SDO89652.1"/>
    <property type="molecule type" value="Genomic_DNA"/>
</dbReference>
<keyword evidence="3" id="KW-1185">Reference proteome</keyword>
<evidence type="ECO:0000313" key="2">
    <source>
        <dbReference type="EMBL" id="SDO89652.1"/>
    </source>
</evidence>
<sequence length="414" mass="43431">MLGVALAIGLGIAVPALDEALGGDTPFTFAFGGGPSAARDVLAAIAGSLVSVTGLTFSLTVVALQLGSSQYSPRLLQTFTRDRVVQLTLAQLVLTFVYALTVLRTVRTQDDAAGTTAFVPRLSITLAYLLTLGAVVGLLLFLGHLARSLRVETMLRDVHDEAMLTYDEELGAGATQPAPTLPDGPATPLPARSSGFLVHVDEGRIAAAAARCDAVVLLHARIGDAVVAGAPVAHAWLTGDPGPLREALDAGVELDFERHADRDVGQGLRTVVDVVSRALSTGVNDPTTAVHGLGHVSALLGDLAHRPLGPGVHTGPGGEVRLVVPQWSFADLLHLALEEPVQYSEGSPAVLRRLAALLREVAWRAPHGLADDDLRHWSDRLAVVAGRTADLPPGQVEVWRGELEDALAGRWAPR</sequence>
<name>A0A1H0NAC8_9ACTN</name>
<dbReference type="STRING" id="1052260.SAMN05660199_02798"/>
<organism evidence="2 3">
    <name type="scientific">Klenkia soli</name>
    <dbReference type="NCBI Taxonomy" id="1052260"/>
    <lineage>
        <taxon>Bacteria</taxon>
        <taxon>Bacillati</taxon>
        <taxon>Actinomycetota</taxon>
        <taxon>Actinomycetes</taxon>
        <taxon>Geodermatophilales</taxon>
        <taxon>Geodermatophilaceae</taxon>
        <taxon>Klenkia</taxon>
    </lineage>
</organism>
<feature type="transmembrane region" description="Helical" evidence="1">
    <location>
        <begin position="126"/>
        <end position="146"/>
    </location>
</feature>
<dbReference type="InterPro" id="IPR018723">
    <property type="entry name" value="DUF2254_membrane"/>
</dbReference>
<protein>
    <submittedName>
        <fullName evidence="2">Uncharacterized membrane protein</fullName>
    </submittedName>
</protein>
<evidence type="ECO:0000256" key="1">
    <source>
        <dbReference type="SAM" id="Phobius"/>
    </source>
</evidence>
<dbReference type="Proteomes" id="UP000199088">
    <property type="component" value="Unassembled WGS sequence"/>
</dbReference>
<dbReference type="AlphaFoldDB" id="A0A1H0NAC8"/>
<evidence type="ECO:0000313" key="3">
    <source>
        <dbReference type="Proteomes" id="UP000199088"/>
    </source>
</evidence>